<sequence length="239" mass="26236">MDQRSFEEAVRSSWAVRESQAAKKLLSGRADTGGRGAVTGGAHLDAMTELLARAFRDAGFPPDSVRCKSGIELPGYFRPTKKWDLVVFHEGELVAAIELKSHVGPSFGNNFNNRAEEAIGTAVDLRQAYDHGLLGRLRPWLGYLLLLEEAPSSLRKGKPRSGGFPIDPAFADTSYLDRYVILCQRLRNAGLYDATCLITSAREADAPIRQPDPEIGFATFHGAIMARLEEIGVLPPRRN</sequence>
<dbReference type="GO" id="GO:0009036">
    <property type="term" value="F:type II site-specific deoxyribonuclease activity"/>
    <property type="evidence" value="ECO:0007669"/>
    <property type="project" value="InterPro"/>
</dbReference>
<keyword evidence="1" id="KW-0378">Hydrolase</keyword>
<proteinExistence type="predicted"/>
<keyword evidence="1" id="KW-0540">Nuclease</keyword>
<dbReference type="STRING" id="145857.GA0070616_3002"/>
<dbReference type="Proteomes" id="UP000199699">
    <property type="component" value="Unassembled WGS sequence"/>
</dbReference>
<dbReference type="InterPro" id="IPR007636">
    <property type="entry name" value="Restrct_endonuc_II_XhoI"/>
</dbReference>
<gene>
    <name evidence="1" type="ORF">GA0070616_3002</name>
</gene>
<keyword evidence="2" id="KW-1185">Reference proteome</keyword>
<dbReference type="EMBL" id="FMHT01000003">
    <property type="protein sequence ID" value="SCL24881.1"/>
    <property type="molecule type" value="Genomic_DNA"/>
</dbReference>
<keyword evidence="1" id="KW-0255">Endonuclease</keyword>
<dbReference type="Pfam" id="PF04555">
    <property type="entry name" value="XhoI"/>
    <property type="match status" value="1"/>
</dbReference>
<name>A0A1C6S5Z2_9ACTN</name>
<dbReference type="OrthoDB" id="3638769at2"/>
<dbReference type="RefSeq" id="WP_091082195.1">
    <property type="nucleotide sequence ID" value="NZ_FMHT01000003.1"/>
</dbReference>
<evidence type="ECO:0000313" key="2">
    <source>
        <dbReference type="Proteomes" id="UP000199699"/>
    </source>
</evidence>
<accession>A0A1C6S5Z2</accession>
<dbReference type="GO" id="GO:0003677">
    <property type="term" value="F:DNA binding"/>
    <property type="evidence" value="ECO:0007669"/>
    <property type="project" value="InterPro"/>
</dbReference>
<reference evidence="1 2" key="1">
    <citation type="submission" date="2016-06" db="EMBL/GenBank/DDBJ databases">
        <authorList>
            <person name="Kjaerup R.B."/>
            <person name="Dalgaard T.S."/>
            <person name="Juul-Madsen H.R."/>
        </authorList>
    </citation>
    <scope>NUCLEOTIDE SEQUENCE [LARGE SCALE GENOMIC DNA]</scope>
    <source>
        <strain evidence="1 2">DSM 43818</strain>
    </source>
</reference>
<evidence type="ECO:0000313" key="1">
    <source>
        <dbReference type="EMBL" id="SCL24881.1"/>
    </source>
</evidence>
<dbReference type="AlphaFoldDB" id="A0A1C6S5Z2"/>
<protein>
    <submittedName>
        <fullName evidence="1">Restriction endonuclease XhoI</fullName>
    </submittedName>
</protein>
<organism evidence="1 2">
    <name type="scientific">Micromonospora nigra</name>
    <dbReference type="NCBI Taxonomy" id="145857"/>
    <lineage>
        <taxon>Bacteria</taxon>
        <taxon>Bacillati</taxon>
        <taxon>Actinomycetota</taxon>
        <taxon>Actinomycetes</taxon>
        <taxon>Micromonosporales</taxon>
        <taxon>Micromonosporaceae</taxon>
        <taxon>Micromonospora</taxon>
    </lineage>
</organism>
<dbReference type="GO" id="GO:0009307">
    <property type="term" value="P:DNA restriction-modification system"/>
    <property type="evidence" value="ECO:0007669"/>
    <property type="project" value="InterPro"/>
</dbReference>